<name>A0A2G7FMF5_9EURO</name>
<dbReference type="AlphaFoldDB" id="A0A2G7FMF5"/>
<proteinExistence type="predicted"/>
<organism evidence="1 2">
    <name type="scientific">Aspergillus arachidicola</name>
    <dbReference type="NCBI Taxonomy" id="656916"/>
    <lineage>
        <taxon>Eukaryota</taxon>
        <taxon>Fungi</taxon>
        <taxon>Dikarya</taxon>
        <taxon>Ascomycota</taxon>
        <taxon>Pezizomycotina</taxon>
        <taxon>Eurotiomycetes</taxon>
        <taxon>Eurotiomycetidae</taxon>
        <taxon>Eurotiales</taxon>
        <taxon>Aspergillaceae</taxon>
        <taxon>Aspergillus</taxon>
        <taxon>Aspergillus subgen. Circumdati</taxon>
    </lineage>
</organism>
<dbReference type="Proteomes" id="UP000231358">
    <property type="component" value="Unassembled WGS sequence"/>
</dbReference>
<gene>
    <name evidence="1" type="ORF">AARAC_011865</name>
</gene>
<evidence type="ECO:0000313" key="2">
    <source>
        <dbReference type="Proteomes" id="UP000231358"/>
    </source>
</evidence>
<sequence length="113" mass="12625">MPRVNRGLLQEPKLITTCSSLESLTVSYAMDTEDTVDFTTHFIQHVTHLQRLRIDADHGDHATTLMSRLNSTQLTFRLRELTLETAHVGSSHASNEFLASNEQSLAKVSFAAI</sequence>
<comment type="caution">
    <text evidence="1">The sequence shown here is derived from an EMBL/GenBank/DDBJ whole genome shotgun (WGS) entry which is preliminary data.</text>
</comment>
<protein>
    <submittedName>
        <fullName evidence="1">Uncharacterized protein</fullName>
    </submittedName>
</protein>
<evidence type="ECO:0000313" key="1">
    <source>
        <dbReference type="EMBL" id="PIG81827.1"/>
    </source>
</evidence>
<reference evidence="1 2" key="1">
    <citation type="submission" date="2017-05" db="EMBL/GenBank/DDBJ databases">
        <title>Genome sequence for an aflatoxigenic pathogen of Argentinian peanut, Aspergillus arachidicola.</title>
        <authorList>
            <person name="Moore G."/>
            <person name="Beltz S.B."/>
            <person name="Mack B.M."/>
        </authorList>
    </citation>
    <scope>NUCLEOTIDE SEQUENCE [LARGE SCALE GENOMIC DNA]</scope>
    <source>
        <strain evidence="1 2">CBS 117610</strain>
    </source>
</reference>
<accession>A0A2G7FMF5</accession>
<dbReference type="EMBL" id="NEXV01000537">
    <property type="protein sequence ID" value="PIG81827.1"/>
    <property type="molecule type" value="Genomic_DNA"/>
</dbReference>
<keyword evidence="2" id="KW-1185">Reference proteome</keyword>